<accession>A0A972SLP6</accession>
<reference evidence="10 11" key="1">
    <citation type="submission" date="2019-11" db="EMBL/GenBank/DDBJ databases">
        <title>Metabolism of dissolved organic matter in forest soils.</title>
        <authorList>
            <person name="Cyle K.T."/>
            <person name="Wilhelm R.C."/>
            <person name="Martinez C.E."/>
        </authorList>
    </citation>
    <scope>NUCLEOTIDE SEQUENCE [LARGE SCALE GENOMIC DNA]</scope>
    <source>
        <strain evidence="10 11">5N</strain>
    </source>
</reference>
<feature type="domain" description="High potential iron-sulfur proteins family profile" evidence="9">
    <location>
        <begin position="26"/>
        <end position="103"/>
    </location>
</feature>
<dbReference type="AlphaFoldDB" id="A0A972SLP6"/>
<dbReference type="PROSITE" id="PS51373">
    <property type="entry name" value="HIPIP"/>
    <property type="match status" value="1"/>
</dbReference>
<evidence type="ECO:0000313" key="10">
    <source>
        <dbReference type="EMBL" id="NPT60328.1"/>
    </source>
</evidence>
<evidence type="ECO:0000256" key="8">
    <source>
        <dbReference type="SAM" id="SignalP"/>
    </source>
</evidence>
<keyword evidence="11" id="KW-1185">Reference proteome</keyword>
<evidence type="ECO:0000256" key="1">
    <source>
        <dbReference type="ARBA" id="ARBA00022448"/>
    </source>
</evidence>
<keyword evidence="1 7" id="KW-0813">Transport</keyword>
<evidence type="ECO:0000256" key="3">
    <source>
        <dbReference type="ARBA" id="ARBA00022723"/>
    </source>
</evidence>
<proteinExistence type="inferred from homology"/>
<dbReference type="SUPFAM" id="SSF57652">
    <property type="entry name" value="HIPIP (high potential iron protein)"/>
    <property type="match status" value="1"/>
</dbReference>
<evidence type="ECO:0000256" key="7">
    <source>
        <dbReference type="RuleBase" id="RU000620"/>
    </source>
</evidence>
<keyword evidence="5 7" id="KW-0408">Iron</keyword>
<evidence type="ECO:0000256" key="2">
    <source>
        <dbReference type="ARBA" id="ARBA00022485"/>
    </source>
</evidence>
<organism evidence="10 11">
    <name type="scientific">Paraburkholderia elongata</name>
    <dbReference type="NCBI Taxonomy" id="2675747"/>
    <lineage>
        <taxon>Bacteria</taxon>
        <taxon>Pseudomonadati</taxon>
        <taxon>Pseudomonadota</taxon>
        <taxon>Betaproteobacteria</taxon>
        <taxon>Burkholderiales</taxon>
        <taxon>Burkholderiaceae</taxon>
        <taxon>Paraburkholderia</taxon>
    </lineage>
</organism>
<comment type="subunit">
    <text evidence="7">Homodimer.</text>
</comment>
<dbReference type="InterPro" id="IPR006311">
    <property type="entry name" value="TAT_signal"/>
</dbReference>
<dbReference type="Pfam" id="PF01355">
    <property type="entry name" value="HIPIP"/>
    <property type="match status" value="1"/>
</dbReference>
<keyword evidence="4 7" id="KW-0249">Electron transport</keyword>
<comment type="function">
    <text evidence="7">Specific class of high-redox-potential 4Fe-4S ferredoxins. Functions in anaerobic electron transport in most purple and in some other photosynthetic bacteria and in at least one genus (Paracoccus) of halophilic, denitrifying bacteria.</text>
</comment>
<name>A0A972SLP6_9BURK</name>
<gene>
    <name evidence="10" type="ORF">GNZ13_38675</name>
</gene>
<dbReference type="GO" id="GO:0019646">
    <property type="term" value="P:aerobic electron transport chain"/>
    <property type="evidence" value="ECO:0007669"/>
    <property type="project" value="InterPro"/>
</dbReference>
<dbReference type="PROSITE" id="PS51318">
    <property type="entry name" value="TAT"/>
    <property type="match status" value="1"/>
</dbReference>
<evidence type="ECO:0000256" key="6">
    <source>
        <dbReference type="ARBA" id="ARBA00023014"/>
    </source>
</evidence>
<keyword evidence="8" id="KW-0732">Signal</keyword>
<dbReference type="Proteomes" id="UP000655523">
    <property type="component" value="Unassembled WGS sequence"/>
</dbReference>
<dbReference type="InterPro" id="IPR036369">
    <property type="entry name" value="HIPIP_sf"/>
</dbReference>
<dbReference type="GO" id="GO:0051539">
    <property type="term" value="F:4 iron, 4 sulfur cluster binding"/>
    <property type="evidence" value="ECO:0007669"/>
    <property type="project" value="UniProtKB-KW"/>
</dbReference>
<comment type="caution">
    <text evidence="10">The sequence shown here is derived from an EMBL/GenBank/DDBJ whole genome shotgun (WGS) entry which is preliminary data.</text>
</comment>
<keyword evidence="6 7" id="KW-0411">Iron-sulfur</keyword>
<dbReference type="GO" id="GO:0046872">
    <property type="term" value="F:metal ion binding"/>
    <property type="evidence" value="ECO:0007669"/>
    <property type="project" value="UniProtKB-KW"/>
</dbReference>
<dbReference type="EMBL" id="WOEZ01000215">
    <property type="protein sequence ID" value="NPT60328.1"/>
    <property type="molecule type" value="Genomic_DNA"/>
</dbReference>
<dbReference type="RefSeq" id="WP_172175021.1">
    <property type="nucleotide sequence ID" value="NZ_WOEZ01000215.1"/>
</dbReference>
<feature type="chain" id="PRO_5037271100" description="High-potential iron-sulfur protein" evidence="8">
    <location>
        <begin position="28"/>
        <end position="103"/>
    </location>
</feature>
<evidence type="ECO:0000313" key="11">
    <source>
        <dbReference type="Proteomes" id="UP000655523"/>
    </source>
</evidence>
<keyword evidence="2 7" id="KW-0004">4Fe-4S</keyword>
<feature type="signal peptide" evidence="8">
    <location>
        <begin position="1"/>
        <end position="27"/>
    </location>
</feature>
<sequence length="103" mass="10803">MKSSRRSFILMTAGFASSLALSRGALADAVSVSDSDATAQALGYNTDATKVDKAKYPKYQAGQGCSNCQFFQGKADDAAGPCQIYGGKQVNAKGWCSAYTRKA</sequence>
<evidence type="ECO:0000256" key="4">
    <source>
        <dbReference type="ARBA" id="ARBA00022982"/>
    </source>
</evidence>
<protein>
    <recommendedName>
        <fullName evidence="7">High-potential iron-sulfur protein</fullName>
        <shortName evidence="7">HiPIP</shortName>
    </recommendedName>
</protein>
<dbReference type="GO" id="GO:0009055">
    <property type="term" value="F:electron transfer activity"/>
    <property type="evidence" value="ECO:0007669"/>
    <property type="project" value="InterPro"/>
</dbReference>
<dbReference type="Gene3D" id="4.10.490.10">
    <property type="entry name" value="High potential iron-sulphur protein"/>
    <property type="match status" value="1"/>
</dbReference>
<dbReference type="InterPro" id="IPR000170">
    <property type="entry name" value="High_potential_FeS_prot"/>
</dbReference>
<comment type="similarity">
    <text evidence="7">Belongs to the high-potential iron-sulfur protein (HiPIP) family.</text>
</comment>
<keyword evidence="3 7" id="KW-0479">Metal-binding</keyword>
<evidence type="ECO:0000256" key="5">
    <source>
        <dbReference type="ARBA" id="ARBA00023004"/>
    </source>
</evidence>
<evidence type="ECO:0000259" key="9">
    <source>
        <dbReference type="PROSITE" id="PS51373"/>
    </source>
</evidence>